<organism evidence="2 3">
    <name type="scientific">Chiayiivirga flava</name>
    <dbReference type="NCBI Taxonomy" id="659595"/>
    <lineage>
        <taxon>Bacteria</taxon>
        <taxon>Pseudomonadati</taxon>
        <taxon>Pseudomonadota</taxon>
        <taxon>Gammaproteobacteria</taxon>
        <taxon>Lysobacterales</taxon>
        <taxon>Lysobacteraceae</taxon>
        <taxon>Chiayiivirga</taxon>
    </lineage>
</organism>
<dbReference type="GO" id="GO:0015097">
    <property type="term" value="F:mercury ion transmembrane transporter activity"/>
    <property type="evidence" value="ECO:0007669"/>
    <property type="project" value="InterPro"/>
</dbReference>
<feature type="transmembrane region" description="Helical" evidence="1">
    <location>
        <begin position="30"/>
        <end position="57"/>
    </location>
</feature>
<evidence type="ECO:0000313" key="3">
    <source>
        <dbReference type="Proteomes" id="UP000521199"/>
    </source>
</evidence>
<sequence>MADLTSTAERTERTDALLSRGDRIGMFGSLLCAIHCALLPLVLAIVPTLGLGAFSLIDIDQGFTVFATLLGVTTLSFGFRRHRAFHAWAFLVPGLALVWLASFSPLHDHSVWHVLMMVAGGASMATAHFVNLRLTHLFARPHGLRAPR</sequence>
<keyword evidence="1" id="KW-0472">Membrane</keyword>
<evidence type="ECO:0008006" key="4">
    <source>
        <dbReference type="Google" id="ProtNLM"/>
    </source>
</evidence>
<feature type="transmembrane region" description="Helical" evidence="1">
    <location>
        <begin position="63"/>
        <end position="79"/>
    </location>
</feature>
<accession>A0A7W8D6A1</accession>
<dbReference type="InterPro" id="IPR004891">
    <property type="entry name" value="Mercury-R_MerC"/>
</dbReference>
<keyword evidence="1" id="KW-0812">Transmembrane</keyword>
<protein>
    <recommendedName>
        <fullName evidence="4">MerC domain-containing protein</fullName>
    </recommendedName>
</protein>
<evidence type="ECO:0000256" key="1">
    <source>
        <dbReference type="SAM" id="Phobius"/>
    </source>
</evidence>
<dbReference type="AlphaFoldDB" id="A0A7W8D6A1"/>
<proteinExistence type="predicted"/>
<dbReference type="GO" id="GO:0016020">
    <property type="term" value="C:membrane"/>
    <property type="evidence" value="ECO:0007669"/>
    <property type="project" value="InterPro"/>
</dbReference>
<comment type="caution">
    <text evidence="2">The sequence shown here is derived from an EMBL/GenBank/DDBJ whole genome shotgun (WGS) entry which is preliminary data.</text>
</comment>
<dbReference type="Proteomes" id="UP000521199">
    <property type="component" value="Unassembled WGS sequence"/>
</dbReference>
<name>A0A7W8D6A1_9GAMM</name>
<feature type="transmembrane region" description="Helical" evidence="1">
    <location>
        <begin position="110"/>
        <end position="130"/>
    </location>
</feature>
<keyword evidence="1" id="KW-1133">Transmembrane helix</keyword>
<keyword evidence="3" id="KW-1185">Reference proteome</keyword>
<reference evidence="2 3" key="1">
    <citation type="submission" date="2020-08" db="EMBL/GenBank/DDBJ databases">
        <title>Genomic Encyclopedia of Type Strains, Phase IV (KMG-IV): sequencing the most valuable type-strain genomes for metagenomic binning, comparative biology and taxonomic classification.</title>
        <authorList>
            <person name="Goeker M."/>
        </authorList>
    </citation>
    <scope>NUCLEOTIDE SEQUENCE [LARGE SCALE GENOMIC DNA]</scope>
    <source>
        <strain evidence="2 3">DSM 24163</strain>
    </source>
</reference>
<dbReference type="Pfam" id="PF03203">
    <property type="entry name" value="MerC"/>
    <property type="match status" value="1"/>
</dbReference>
<gene>
    <name evidence="2" type="ORF">HNQ52_000564</name>
</gene>
<feature type="transmembrane region" description="Helical" evidence="1">
    <location>
        <begin position="86"/>
        <end position="104"/>
    </location>
</feature>
<dbReference type="EMBL" id="JACHHP010000001">
    <property type="protein sequence ID" value="MBB5207048.1"/>
    <property type="molecule type" value="Genomic_DNA"/>
</dbReference>
<evidence type="ECO:0000313" key="2">
    <source>
        <dbReference type="EMBL" id="MBB5207048.1"/>
    </source>
</evidence>